<feature type="transmembrane region" description="Helical" evidence="1">
    <location>
        <begin position="139"/>
        <end position="160"/>
    </location>
</feature>
<organism evidence="2 3">
    <name type="scientific">Brevibacillus invocatus</name>
    <dbReference type="NCBI Taxonomy" id="173959"/>
    <lineage>
        <taxon>Bacteria</taxon>
        <taxon>Bacillati</taxon>
        <taxon>Bacillota</taxon>
        <taxon>Bacilli</taxon>
        <taxon>Bacillales</taxon>
        <taxon>Paenibacillaceae</taxon>
        <taxon>Brevibacillus</taxon>
    </lineage>
</organism>
<feature type="transmembrane region" description="Helical" evidence="1">
    <location>
        <begin position="108"/>
        <end position="127"/>
    </location>
</feature>
<dbReference type="EMBL" id="RHHR01000035">
    <property type="protein sequence ID" value="RNB70117.1"/>
    <property type="molecule type" value="Genomic_DNA"/>
</dbReference>
<name>A0A3M8C413_9BACL</name>
<gene>
    <name evidence="2" type="ORF">EDM52_17875</name>
</gene>
<dbReference type="AlphaFoldDB" id="A0A3M8C413"/>
<keyword evidence="1" id="KW-0472">Membrane</keyword>
<evidence type="ECO:0000313" key="3">
    <source>
        <dbReference type="Proteomes" id="UP000282028"/>
    </source>
</evidence>
<keyword evidence="1" id="KW-0812">Transmembrane</keyword>
<evidence type="ECO:0000313" key="2">
    <source>
        <dbReference type="EMBL" id="RNB70117.1"/>
    </source>
</evidence>
<comment type="caution">
    <text evidence="2">The sequence shown here is derived from an EMBL/GenBank/DDBJ whole genome shotgun (WGS) entry which is preliminary data.</text>
</comment>
<proteinExistence type="predicted"/>
<protein>
    <submittedName>
        <fullName evidence="2">DUF1700 domain-containing protein</fullName>
    </submittedName>
</protein>
<dbReference type="OrthoDB" id="9804829at2"/>
<dbReference type="Proteomes" id="UP000282028">
    <property type="component" value="Unassembled WGS sequence"/>
</dbReference>
<keyword evidence="3" id="KW-1185">Reference proteome</keyword>
<accession>A0A3M8C413</accession>
<feature type="transmembrane region" description="Helical" evidence="1">
    <location>
        <begin position="81"/>
        <end position="102"/>
    </location>
</feature>
<dbReference type="Pfam" id="PF22564">
    <property type="entry name" value="HAAS"/>
    <property type="match status" value="1"/>
</dbReference>
<evidence type="ECO:0000256" key="1">
    <source>
        <dbReference type="SAM" id="Phobius"/>
    </source>
</evidence>
<keyword evidence="1" id="KW-1133">Transmembrane helix</keyword>
<dbReference type="RefSeq" id="WP_122910314.1">
    <property type="nucleotide sequence ID" value="NZ_CBCSBE010000020.1"/>
</dbReference>
<reference evidence="2 3" key="1">
    <citation type="submission" date="2018-10" db="EMBL/GenBank/DDBJ databases">
        <title>Phylogenomics of Brevibacillus.</title>
        <authorList>
            <person name="Dunlap C."/>
        </authorList>
    </citation>
    <scope>NUCLEOTIDE SEQUENCE [LARGE SCALE GENOMIC DNA]</scope>
    <source>
        <strain evidence="2 3">JCM 12215</strain>
    </source>
</reference>
<sequence>MTRREFIEELNALLADLPDKDRLDILSDYTEHFLIGFEKGKSEHEIAEQLGSPKTVAREVWAGYRIHQAQTDASIGNISRAILATVSLGFFNIVFVLGPFMALIGVLIAFYSVAITLLFVPFAFAFFPPLLADISENRLLMLFGCLTSVGLGGMLFIWLLRLTVWLYRQFLRYLQFNVQMIRGK</sequence>